<reference evidence="2 3" key="1">
    <citation type="submission" date="2013-05" db="EMBL/GenBank/DDBJ databases">
        <title>Genome assembly of Chondromyces apiculatus DSM 436.</title>
        <authorList>
            <person name="Sharma G."/>
            <person name="Khatri I."/>
            <person name="Kaur C."/>
            <person name="Mayilraj S."/>
            <person name="Subramanian S."/>
        </authorList>
    </citation>
    <scope>NUCLEOTIDE SEQUENCE [LARGE SCALE GENOMIC DNA]</scope>
    <source>
        <strain evidence="2 3">DSM 436</strain>
    </source>
</reference>
<dbReference type="STRING" id="1192034.CAP_1296"/>
<dbReference type="AlphaFoldDB" id="A0A017TDT4"/>
<accession>A0A017TDT4</accession>
<feature type="compositionally biased region" description="Basic and acidic residues" evidence="1">
    <location>
        <begin position="155"/>
        <end position="170"/>
    </location>
</feature>
<dbReference type="RefSeq" id="WP_044238855.1">
    <property type="nucleotide sequence ID" value="NZ_ASRX01000013.1"/>
</dbReference>
<dbReference type="Proteomes" id="UP000019678">
    <property type="component" value="Unassembled WGS sequence"/>
</dbReference>
<sequence length="183" mass="19935">MLSRERAFLGGASDTSVHVGAGSSEGDTFSPAELWGIVARTWAAQRERAHKIPAEVVADLSRISDSTRARILARFELLAARAQLQDERFGAAFERVCDAAFRWWIGQPGARGYLSDRRHPLHELERDLDRVTSELAITVCRPATLVQAPIASAEPPRDYDPERSAADGRRALASVSAASARAA</sequence>
<proteinExistence type="predicted"/>
<organism evidence="2 3">
    <name type="scientific">Chondromyces apiculatus DSM 436</name>
    <dbReference type="NCBI Taxonomy" id="1192034"/>
    <lineage>
        <taxon>Bacteria</taxon>
        <taxon>Pseudomonadati</taxon>
        <taxon>Myxococcota</taxon>
        <taxon>Polyangia</taxon>
        <taxon>Polyangiales</taxon>
        <taxon>Polyangiaceae</taxon>
        <taxon>Chondromyces</taxon>
    </lineage>
</organism>
<evidence type="ECO:0000256" key="1">
    <source>
        <dbReference type="SAM" id="MobiDB-lite"/>
    </source>
</evidence>
<evidence type="ECO:0000313" key="2">
    <source>
        <dbReference type="EMBL" id="EYF07037.1"/>
    </source>
</evidence>
<feature type="region of interest" description="Disordered" evidence="1">
    <location>
        <begin position="150"/>
        <end position="170"/>
    </location>
</feature>
<protein>
    <submittedName>
        <fullName evidence="2">Uncharacterized protein</fullName>
    </submittedName>
</protein>
<evidence type="ECO:0000313" key="3">
    <source>
        <dbReference type="Proteomes" id="UP000019678"/>
    </source>
</evidence>
<dbReference type="EMBL" id="ASRX01000013">
    <property type="protein sequence ID" value="EYF07037.1"/>
    <property type="molecule type" value="Genomic_DNA"/>
</dbReference>
<name>A0A017TDT4_9BACT</name>
<comment type="caution">
    <text evidence="2">The sequence shown here is derived from an EMBL/GenBank/DDBJ whole genome shotgun (WGS) entry which is preliminary data.</text>
</comment>
<keyword evidence="3" id="KW-1185">Reference proteome</keyword>
<gene>
    <name evidence="2" type="ORF">CAP_1296</name>
</gene>